<evidence type="ECO:0000256" key="3">
    <source>
        <dbReference type="ARBA" id="ARBA00022737"/>
    </source>
</evidence>
<evidence type="ECO:0000313" key="8">
    <source>
        <dbReference type="Proteomes" id="UP000261520"/>
    </source>
</evidence>
<accession>A0A3B3ZGB4</accession>
<evidence type="ECO:0000256" key="2">
    <source>
        <dbReference type="ARBA" id="ARBA00022574"/>
    </source>
</evidence>
<dbReference type="InterPro" id="IPR001680">
    <property type="entry name" value="WD40_rpt"/>
</dbReference>
<sequence>MLKRSMLKMSGQSEVYSATKNTLFSKNSDPKWVYGRTPSLPVLALQDHDQQVVLYAAANVGVIYNHTSNSQHILQGHSQNLSSVCVSDDRRWIATADPSPMAIVWDSYSGYNVITLSPHSLSLPPLFHLFLFSLCPLSPSPVSSSSFSSLPPLSLSPVSSSSLSFLSLLSLPPTSLPPLSPLPHSLQGGAVDLRFPTSCYSICAADGALVQTAFHWREPQVLTATAGGSVVVWDLSKGMTTTKGLTNVTAIHLQQAPFTAMSVTDRILELYLKHLNSPFYRNFIVSSTGSSVLHVNSESAEAQSVLQEEPEPIHALCCHPSLPLLVTGSSGGMLKLRDMCSRRTVTQREFKQEEGLTCVTYDPSGKLLAVGFSSGSVDLLDSSSLRTNPEQEFHLSKDSINLLSFSDDSLYLAAADSGFAVSVLRRVSAGAPWEILGRHRSHYSPIQSLLFGLQLDSTLPRLLSLGLDRRLVEYDLELHSGLPVLSCQRVEQRAVPLGMTWYPPLSTEQFLLICSDQYKLRLINSTTHMCRRVVHGPVYGSPLQRVLSRSSHLSIPILYVCQVGLQVLPADGNPFKSQALVCHPSGVQTLSASFDGTHVVTSGGADFTARSWTLDAAAALGGSGMEPFYSMLDGGRDGTFYKEVEDLFYYLQLRHQGIDTEHRRHVSTTIPLNHVSTMMRAIGFFPTEQEIEDLQNEVKFSRYAETGQYVMELCLEDFIKLYVNHRPAFGLVKEELQENLNCVSKACCVPGEAMTEDEVLQSFSSLLDLNKDQDSPRSSSKTLVISVLVEASLLRSYLPLLCLPVSMVLPTATEITQCC</sequence>
<feature type="repeat" description="WD" evidence="6">
    <location>
        <begin position="74"/>
        <end position="115"/>
    </location>
</feature>
<keyword evidence="8" id="KW-1185">Reference proteome</keyword>
<dbReference type="PROSITE" id="PS50082">
    <property type="entry name" value="WD_REPEATS_2"/>
    <property type="match status" value="1"/>
</dbReference>
<evidence type="ECO:0000313" key="7">
    <source>
        <dbReference type="Ensembl" id="ENSPMGP00000003582.1"/>
    </source>
</evidence>
<reference evidence="7" key="2">
    <citation type="submission" date="2025-09" db="UniProtKB">
        <authorList>
            <consortium name="Ensembl"/>
        </authorList>
    </citation>
    <scope>IDENTIFICATION</scope>
</reference>
<keyword evidence="3" id="KW-0677">Repeat</keyword>
<dbReference type="AlphaFoldDB" id="A0A3B3ZGB4"/>
<dbReference type="SUPFAM" id="SSF50978">
    <property type="entry name" value="WD40 repeat-like"/>
    <property type="match status" value="2"/>
</dbReference>
<dbReference type="Proteomes" id="UP000261520">
    <property type="component" value="Unplaced"/>
</dbReference>
<evidence type="ECO:0000256" key="6">
    <source>
        <dbReference type="PROSITE-ProRule" id="PRU00221"/>
    </source>
</evidence>
<keyword evidence="4" id="KW-0966">Cell projection</keyword>
<dbReference type="PANTHER" id="PTHR13720:SF13">
    <property type="entry name" value="CILIA- AND FLAGELLA-ASSOCIATED PROTEIN 251"/>
    <property type="match status" value="1"/>
</dbReference>
<organism evidence="7 8">
    <name type="scientific">Periophthalmus magnuspinnatus</name>
    <dbReference type="NCBI Taxonomy" id="409849"/>
    <lineage>
        <taxon>Eukaryota</taxon>
        <taxon>Metazoa</taxon>
        <taxon>Chordata</taxon>
        <taxon>Craniata</taxon>
        <taxon>Vertebrata</taxon>
        <taxon>Euteleostomi</taxon>
        <taxon>Actinopterygii</taxon>
        <taxon>Neopterygii</taxon>
        <taxon>Teleostei</taxon>
        <taxon>Neoteleostei</taxon>
        <taxon>Acanthomorphata</taxon>
        <taxon>Gobiaria</taxon>
        <taxon>Gobiiformes</taxon>
        <taxon>Gobioidei</taxon>
        <taxon>Gobiidae</taxon>
        <taxon>Oxudercinae</taxon>
        <taxon>Periophthalmus</taxon>
    </lineage>
</organism>
<dbReference type="PANTHER" id="PTHR13720">
    <property type="entry name" value="WD-40 REPEAT PROTEIN"/>
    <property type="match status" value="1"/>
</dbReference>
<dbReference type="InterPro" id="IPR015943">
    <property type="entry name" value="WD40/YVTN_repeat-like_dom_sf"/>
</dbReference>
<reference evidence="7" key="1">
    <citation type="submission" date="2025-08" db="UniProtKB">
        <authorList>
            <consortium name="Ensembl"/>
        </authorList>
    </citation>
    <scope>IDENTIFICATION</scope>
</reference>
<comment type="subcellular location">
    <subcellularLocation>
        <location evidence="1">Cell projection</location>
        <location evidence="1">Cilium</location>
    </subcellularLocation>
</comment>
<evidence type="ECO:0000256" key="1">
    <source>
        <dbReference type="ARBA" id="ARBA00004138"/>
    </source>
</evidence>
<keyword evidence="2 6" id="KW-0853">WD repeat</keyword>
<evidence type="ECO:0000256" key="5">
    <source>
        <dbReference type="ARBA" id="ARBA00040994"/>
    </source>
</evidence>
<evidence type="ECO:0000256" key="4">
    <source>
        <dbReference type="ARBA" id="ARBA00023273"/>
    </source>
</evidence>
<dbReference type="Pfam" id="PF00400">
    <property type="entry name" value="WD40"/>
    <property type="match status" value="2"/>
</dbReference>
<dbReference type="InterPro" id="IPR036322">
    <property type="entry name" value="WD40_repeat_dom_sf"/>
</dbReference>
<proteinExistence type="predicted"/>
<dbReference type="SMART" id="SM00320">
    <property type="entry name" value="WD40"/>
    <property type="match status" value="6"/>
</dbReference>
<dbReference type="GO" id="GO:0036126">
    <property type="term" value="C:sperm flagellum"/>
    <property type="evidence" value="ECO:0007669"/>
    <property type="project" value="TreeGrafter"/>
</dbReference>
<dbReference type="STRING" id="409849.ENSPMGP00000003582"/>
<dbReference type="Ensembl" id="ENSPMGT00000003800.1">
    <property type="protein sequence ID" value="ENSPMGP00000003582.1"/>
    <property type="gene ID" value="ENSPMGG00000003067.1"/>
</dbReference>
<protein>
    <recommendedName>
        <fullName evidence="5">Cilia- and flagella-associated protein 251</fullName>
    </recommendedName>
</protein>
<name>A0A3B3ZGB4_9GOBI</name>
<dbReference type="InterPro" id="IPR050630">
    <property type="entry name" value="WD_repeat_EMAP"/>
</dbReference>
<dbReference type="Gene3D" id="2.130.10.10">
    <property type="entry name" value="YVTN repeat-like/Quinoprotein amine dehydrogenase"/>
    <property type="match status" value="2"/>
</dbReference>